<gene>
    <name evidence="2" type="ORF">CLV30_10230</name>
</gene>
<evidence type="ECO:0000259" key="1">
    <source>
        <dbReference type="Pfam" id="PF05239"/>
    </source>
</evidence>
<feature type="domain" description="PRC-barrel" evidence="1">
    <location>
        <begin position="23"/>
        <end position="93"/>
    </location>
</feature>
<keyword evidence="3" id="KW-1185">Reference proteome</keyword>
<dbReference type="InterPro" id="IPR027275">
    <property type="entry name" value="PRC-brl_dom"/>
</dbReference>
<dbReference type="Gene3D" id="3.90.50.10">
    <property type="entry name" value="Photosynthetic Reaction Center, subunit H, domain 2"/>
    <property type="match status" value="1"/>
</dbReference>
<dbReference type="InterPro" id="IPR014747">
    <property type="entry name" value="Bac_photo_RC_H_C"/>
</dbReference>
<evidence type="ECO:0000313" key="2">
    <source>
        <dbReference type="EMBL" id="PSL06645.1"/>
    </source>
</evidence>
<dbReference type="Proteomes" id="UP000243528">
    <property type="component" value="Unassembled WGS sequence"/>
</dbReference>
<dbReference type="Pfam" id="PF05239">
    <property type="entry name" value="PRC"/>
    <property type="match status" value="1"/>
</dbReference>
<dbReference type="GO" id="GO:0030077">
    <property type="term" value="C:plasma membrane light-harvesting complex"/>
    <property type="evidence" value="ECO:0007669"/>
    <property type="project" value="InterPro"/>
</dbReference>
<reference evidence="2 3" key="1">
    <citation type="submission" date="2018-03" db="EMBL/GenBank/DDBJ databases">
        <title>Genomic Encyclopedia of Archaeal and Bacterial Type Strains, Phase II (KMG-II): from individual species to whole genera.</title>
        <authorList>
            <person name="Goeker M."/>
        </authorList>
    </citation>
    <scope>NUCLEOTIDE SEQUENCE [LARGE SCALE GENOMIC DNA]</scope>
    <source>
        <strain evidence="2 3">DSM 45211</strain>
    </source>
</reference>
<dbReference type="OrthoDB" id="4738165at2"/>
<sequence length="142" mass="15673">MTQERSTPLVRLADTHLTLASDLDDIRGRDVVDRNGDEVGEVEDLVIDPGERRVRMLEVGSGGFLGIGEKKQLIPVDAVTGVNDVVHIETAREHVASGPEYDPDIVQEPEYAASVYDHYGYPPFWSPGYIYPGFPFYGAGPR</sequence>
<evidence type="ECO:0000313" key="3">
    <source>
        <dbReference type="Proteomes" id="UP000243528"/>
    </source>
</evidence>
<organism evidence="2 3">
    <name type="scientific">Haloactinopolyspora alba</name>
    <dbReference type="NCBI Taxonomy" id="648780"/>
    <lineage>
        <taxon>Bacteria</taxon>
        <taxon>Bacillati</taxon>
        <taxon>Actinomycetota</taxon>
        <taxon>Actinomycetes</taxon>
        <taxon>Jiangellales</taxon>
        <taxon>Jiangellaceae</taxon>
        <taxon>Haloactinopolyspora</taxon>
    </lineage>
</organism>
<proteinExistence type="predicted"/>
<dbReference type="AlphaFoldDB" id="A0A2P8EB12"/>
<dbReference type="GO" id="GO:0019684">
    <property type="term" value="P:photosynthesis, light reaction"/>
    <property type="evidence" value="ECO:0007669"/>
    <property type="project" value="InterPro"/>
</dbReference>
<dbReference type="SUPFAM" id="SSF50346">
    <property type="entry name" value="PRC-barrel domain"/>
    <property type="match status" value="1"/>
</dbReference>
<dbReference type="InterPro" id="IPR011033">
    <property type="entry name" value="PRC_barrel-like_sf"/>
</dbReference>
<protein>
    <submittedName>
        <fullName evidence="2">Sporulation protein YlmC with PRC-barrel domain</fullName>
    </submittedName>
</protein>
<name>A0A2P8EB12_9ACTN</name>
<dbReference type="EMBL" id="PYGE01000002">
    <property type="protein sequence ID" value="PSL06645.1"/>
    <property type="molecule type" value="Genomic_DNA"/>
</dbReference>
<comment type="caution">
    <text evidence="2">The sequence shown here is derived from an EMBL/GenBank/DDBJ whole genome shotgun (WGS) entry which is preliminary data.</text>
</comment>
<accession>A0A2P8EB12</accession>
<dbReference type="PANTHER" id="PTHR36505:SF1">
    <property type="entry name" value="BLR1072 PROTEIN"/>
    <property type="match status" value="1"/>
</dbReference>
<dbReference type="PANTHER" id="PTHR36505">
    <property type="entry name" value="BLR1072 PROTEIN"/>
    <property type="match status" value="1"/>
</dbReference>
<dbReference type="RefSeq" id="WP_106535684.1">
    <property type="nucleotide sequence ID" value="NZ_ML142898.1"/>
</dbReference>